<keyword evidence="7" id="KW-0677">Repeat</keyword>
<keyword evidence="10" id="KW-0206">Cytoskeleton</keyword>
<evidence type="ECO:0000256" key="4">
    <source>
        <dbReference type="ARBA" id="ARBA00022490"/>
    </source>
</evidence>
<dbReference type="PANTHER" id="PTHR12442:SF11">
    <property type="entry name" value="DYNEIN AXONEMAL INTERMEDIATE CHAIN 1"/>
    <property type="match status" value="1"/>
</dbReference>
<dbReference type="GO" id="GO:0045504">
    <property type="term" value="F:dynein heavy chain binding"/>
    <property type="evidence" value="ECO:0007669"/>
    <property type="project" value="TreeGrafter"/>
</dbReference>
<dbReference type="GO" id="GO:0005874">
    <property type="term" value="C:microtubule"/>
    <property type="evidence" value="ECO:0007669"/>
    <property type="project" value="UniProtKB-KW"/>
</dbReference>
<keyword evidence="13" id="KW-1185">Reference proteome</keyword>
<reference evidence="12 13" key="2">
    <citation type="submission" date="2018-11" db="EMBL/GenBank/DDBJ databases">
        <authorList>
            <consortium name="Pathogen Informatics"/>
        </authorList>
    </citation>
    <scope>NUCLEOTIDE SEQUENCE [LARGE SCALE GENOMIC DNA]</scope>
    <source>
        <strain evidence="12">Dakar</strain>
        <strain evidence="13">Dakar, Senegal</strain>
    </source>
</reference>
<dbReference type="GO" id="GO:0036157">
    <property type="term" value="C:outer dynein arm"/>
    <property type="evidence" value="ECO:0007669"/>
    <property type="project" value="TreeGrafter"/>
</dbReference>
<dbReference type="EMBL" id="UZAK01003271">
    <property type="protein sequence ID" value="VDO78949.1"/>
    <property type="molecule type" value="Genomic_DNA"/>
</dbReference>
<keyword evidence="9" id="KW-0505">Motor protein</keyword>
<reference evidence="14" key="1">
    <citation type="submission" date="2016-06" db="UniProtKB">
        <authorList>
            <consortium name="WormBaseParasite"/>
        </authorList>
    </citation>
    <scope>IDENTIFICATION</scope>
</reference>
<dbReference type="InterPro" id="IPR036322">
    <property type="entry name" value="WD40_repeat_dom_sf"/>
</dbReference>
<organism evidence="14">
    <name type="scientific">Schistosoma curassoni</name>
    <dbReference type="NCBI Taxonomy" id="6186"/>
    <lineage>
        <taxon>Eukaryota</taxon>
        <taxon>Metazoa</taxon>
        <taxon>Spiralia</taxon>
        <taxon>Lophotrochozoa</taxon>
        <taxon>Platyhelminthes</taxon>
        <taxon>Trematoda</taxon>
        <taxon>Digenea</taxon>
        <taxon>Strigeidida</taxon>
        <taxon>Schistosomatoidea</taxon>
        <taxon>Schistosomatidae</taxon>
        <taxon>Schistosoma</taxon>
    </lineage>
</organism>
<dbReference type="GO" id="GO:0045503">
    <property type="term" value="F:dynein light chain binding"/>
    <property type="evidence" value="ECO:0007669"/>
    <property type="project" value="TreeGrafter"/>
</dbReference>
<evidence type="ECO:0000256" key="5">
    <source>
        <dbReference type="ARBA" id="ARBA00022574"/>
    </source>
</evidence>
<dbReference type="GO" id="GO:0036158">
    <property type="term" value="P:outer dynein arm assembly"/>
    <property type="evidence" value="ECO:0007669"/>
    <property type="project" value="TreeGrafter"/>
</dbReference>
<evidence type="ECO:0000256" key="6">
    <source>
        <dbReference type="ARBA" id="ARBA00022701"/>
    </source>
</evidence>
<evidence type="ECO:0000313" key="13">
    <source>
        <dbReference type="Proteomes" id="UP000279833"/>
    </source>
</evidence>
<comment type="similarity">
    <text evidence="3">Belongs to the dynein intermediate chain family.</text>
</comment>
<name>A0A183JK26_9TREM</name>
<dbReference type="InterPro" id="IPR050687">
    <property type="entry name" value="Dynein_IC"/>
</dbReference>
<evidence type="ECO:0000256" key="11">
    <source>
        <dbReference type="ARBA" id="ARBA00023273"/>
    </source>
</evidence>
<evidence type="ECO:0000256" key="8">
    <source>
        <dbReference type="ARBA" id="ARBA00023017"/>
    </source>
</evidence>
<evidence type="ECO:0000256" key="7">
    <source>
        <dbReference type="ARBA" id="ARBA00022737"/>
    </source>
</evidence>
<evidence type="ECO:0000313" key="12">
    <source>
        <dbReference type="EMBL" id="VDO78949.1"/>
    </source>
</evidence>
<accession>A0A183JK26</accession>
<dbReference type="PANTHER" id="PTHR12442">
    <property type="entry name" value="DYNEIN INTERMEDIATE CHAIN"/>
    <property type="match status" value="1"/>
</dbReference>
<evidence type="ECO:0000313" key="14">
    <source>
        <dbReference type="WBParaSite" id="SCUD_0000305401-mRNA-1"/>
    </source>
</evidence>
<evidence type="ECO:0000256" key="3">
    <source>
        <dbReference type="ARBA" id="ARBA00011059"/>
    </source>
</evidence>
<sequence length="109" mass="12203">MFTFDLGSPVGDVAWAPYSSTVFAAVTADGRVHVYDISINKYEPLCNQLVVTKKNTKLTHIAFNSKYNIIIVGDDHGQVNSLKLSPNLRKLPKVNINKIYRKIVRLIVS</sequence>
<dbReference type="WBParaSite" id="SCUD_0000305401-mRNA-1">
    <property type="protein sequence ID" value="SCUD_0000305401-mRNA-1"/>
    <property type="gene ID" value="SCUD_0000305401"/>
</dbReference>
<evidence type="ECO:0000256" key="9">
    <source>
        <dbReference type="ARBA" id="ARBA00023175"/>
    </source>
</evidence>
<dbReference type="Gene3D" id="2.130.10.10">
    <property type="entry name" value="YVTN repeat-like/Quinoprotein amine dehydrogenase"/>
    <property type="match status" value="1"/>
</dbReference>
<dbReference type="SUPFAM" id="SSF50978">
    <property type="entry name" value="WD40 repeat-like"/>
    <property type="match status" value="1"/>
</dbReference>
<keyword evidence="5" id="KW-0853">WD repeat</keyword>
<dbReference type="GO" id="GO:0003341">
    <property type="term" value="P:cilium movement"/>
    <property type="evidence" value="ECO:0007669"/>
    <property type="project" value="TreeGrafter"/>
</dbReference>
<evidence type="ECO:0000256" key="10">
    <source>
        <dbReference type="ARBA" id="ARBA00023212"/>
    </source>
</evidence>
<evidence type="ECO:0000256" key="2">
    <source>
        <dbReference type="ARBA" id="ARBA00004245"/>
    </source>
</evidence>
<proteinExistence type="inferred from homology"/>
<keyword evidence="6" id="KW-0493">Microtubule</keyword>
<dbReference type="InterPro" id="IPR015943">
    <property type="entry name" value="WD40/YVTN_repeat-like_dom_sf"/>
</dbReference>
<dbReference type="STRING" id="6186.A0A183JK26"/>
<keyword evidence="4" id="KW-0963">Cytoplasm</keyword>
<protein>
    <submittedName>
        <fullName evidence="14">ANAPC4_WD40 domain-containing protein</fullName>
    </submittedName>
</protein>
<dbReference type="AlphaFoldDB" id="A0A183JK26"/>
<dbReference type="Proteomes" id="UP000279833">
    <property type="component" value="Unassembled WGS sequence"/>
</dbReference>
<comment type="subcellular location">
    <subcellularLocation>
        <location evidence="1">Cell projection</location>
        <location evidence="1">Cilium</location>
    </subcellularLocation>
    <subcellularLocation>
        <location evidence="2">Cytoplasm</location>
        <location evidence="2">Cytoskeleton</location>
    </subcellularLocation>
</comment>
<gene>
    <name evidence="12" type="ORF">SCUD_LOCUS3054</name>
</gene>
<keyword evidence="8" id="KW-0243">Dynein</keyword>
<keyword evidence="11" id="KW-0966">Cell projection</keyword>
<evidence type="ECO:0000256" key="1">
    <source>
        <dbReference type="ARBA" id="ARBA00004138"/>
    </source>
</evidence>